<feature type="coiled-coil region" evidence="15">
    <location>
        <begin position="295"/>
        <end position="322"/>
    </location>
</feature>
<keyword evidence="9" id="KW-0067">ATP-binding</keyword>
<dbReference type="Gene3D" id="3.30.450.20">
    <property type="entry name" value="PAS domain"/>
    <property type="match status" value="1"/>
</dbReference>
<dbReference type="InterPro" id="IPR003661">
    <property type="entry name" value="HisK_dim/P_dom"/>
</dbReference>
<dbReference type="GO" id="GO:0000156">
    <property type="term" value="F:phosphorelay response regulator activity"/>
    <property type="evidence" value="ECO:0007669"/>
    <property type="project" value="TreeGrafter"/>
</dbReference>
<evidence type="ECO:0000256" key="5">
    <source>
        <dbReference type="ARBA" id="ARBA00022679"/>
    </source>
</evidence>
<evidence type="ECO:0000256" key="2">
    <source>
        <dbReference type="ARBA" id="ARBA00004141"/>
    </source>
</evidence>
<dbReference type="SUPFAM" id="SSF55874">
    <property type="entry name" value="ATPase domain of HSP90 chaperone/DNA topoisomerase II/histidine kinase"/>
    <property type="match status" value="1"/>
</dbReference>
<evidence type="ECO:0000256" key="10">
    <source>
        <dbReference type="ARBA" id="ARBA00022989"/>
    </source>
</evidence>
<keyword evidence="15" id="KW-0175">Coiled coil</keyword>
<dbReference type="InterPro" id="IPR003594">
    <property type="entry name" value="HATPase_dom"/>
</dbReference>
<dbReference type="SMART" id="SM00387">
    <property type="entry name" value="HATPase_c"/>
    <property type="match status" value="1"/>
</dbReference>
<dbReference type="PANTHER" id="PTHR42878">
    <property type="entry name" value="TWO-COMPONENT HISTIDINE KINASE"/>
    <property type="match status" value="1"/>
</dbReference>
<keyword evidence="10 16" id="KW-1133">Transmembrane helix</keyword>
<proteinExistence type="predicted"/>
<dbReference type="InterPro" id="IPR036097">
    <property type="entry name" value="HisK_dim/P_sf"/>
</dbReference>
<evidence type="ECO:0000313" key="20">
    <source>
        <dbReference type="EMBL" id="STO58296.1"/>
    </source>
</evidence>
<dbReference type="InterPro" id="IPR035965">
    <property type="entry name" value="PAS-like_dom_sf"/>
</dbReference>
<dbReference type="Gene3D" id="1.10.287.130">
    <property type="match status" value="1"/>
</dbReference>
<dbReference type="InterPro" id="IPR036890">
    <property type="entry name" value="HATPase_C_sf"/>
</dbReference>
<dbReference type="InterPro" id="IPR000014">
    <property type="entry name" value="PAS"/>
</dbReference>
<dbReference type="Pfam" id="PF00512">
    <property type="entry name" value="HisKA"/>
    <property type="match status" value="1"/>
</dbReference>
<dbReference type="SMART" id="SM00388">
    <property type="entry name" value="HisKA"/>
    <property type="match status" value="1"/>
</dbReference>
<dbReference type="AlphaFoldDB" id="A0A377HQ83"/>
<keyword evidence="12 16" id="KW-0472">Membrane</keyword>
<evidence type="ECO:0000313" key="21">
    <source>
        <dbReference type="Proteomes" id="UP000254512"/>
    </source>
</evidence>
<dbReference type="EMBL" id="UGHD01000002">
    <property type="protein sequence ID" value="STO58296.1"/>
    <property type="molecule type" value="Genomic_DNA"/>
</dbReference>
<dbReference type="InterPro" id="IPR050351">
    <property type="entry name" value="BphY/WalK/GraS-like"/>
</dbReference>
<keyword evidence="7" id="KW-0547">Nucleotide-binding</keyword>
<comment type="function">
    <text evidence="13">Putative oxygen sensor; modulates the activity of FixJ, a transcriptional activator of nitrogen fixation fixK gene. FixL probably acts as a kinase that phosphorylates FixJ.</text>
</comment>
<evidence type="ECO:0000256" key="8">
    <source>
        <dbReference type="ARBA" id="ARBA00022777"/>
    </source>
</evidence>
<dbReference type="NCBIfam" id="TIGR00229">
    <property type="entry name" value="sensory_box"/>
    <property type="match status" value="1"/>
</dbReference>
<dbReference type="SUPFAM" id="SSF47384">
    <property type="entry name" value="Homodimeric domain of signal transducing histidine kinase"/>
    <property type="match status" value="1"/>
</dbReference>
<keyword evidence="6 16" id="KW-0812">Transmembrane</keyword>
<dbReference type="InterPro" id="IPR013767">
    <property type="entry name" value="PAS_fold"/>
</dbReference>
<dbReference type="InterPro" id="IPR005467">
    <property type="entry name" value="His_kinase_dom"/>
</dbReference>
<dbReference type="CDD" id="cd00130">
    <property type="entry name" value="PAS"/>
    <property type="match status" value="1"/>
</dbReference>
<keyword evidence="11" id="KW-0902">Two-component regulatory system</keyword>
<organism evidence="20 21">
    <name type="scientific">Grimontia hollisae</name>
    <name type="common">Vibrio hollisae</name>
    <dbReference type="NCBI Taxonomy" id="673"/>
    <lineage>
        <taxon>Bacteria</taxon>
        <taxon>Pseudomonadati</taxon>
        <taxon>Pseudomonadota</taxon>
        <taxon>Gammaproteobacteria</taxon>
        <taxon>Vibrionales</taxon>
        <taxon>Vibrionaceae</taxon>
        <taxon>Grimontia</taxon>
    </lineage>
</organism>
<dbReference type="FunFam" id="3.30.450.20:FF:000060">
    <property type="entry name" value="Sensor protein FixL"/>
    <property type="match status" value="1"/>
</dbReference>
<dbReference type="GO" id="GO:0005524">
    <property type="term" value="F:ATP binding"/>
    <property type="evidence" value="ECO:0007669"/>
    <property type="project" value="UniProtKB-KW"/>
</dbReference>
<dbReference type="RefSeq" id="WP_115660022.1">
    <property type="nucleotide sequence ID" value="NZ_UGHD01000002.1"/>
</dbReference>
<reference evidence="20 21" key="1">
    <citation type="submission" date="2018-06" db="EMBL/GenBank/DDBJ databases">
        <authorList>
            <consortium name="Pathogen Informatics"/>
            <person name="Doyle S."/>
        </authorList>
    </citation>
    <scope>NUCLEOTIDE SEQUENCE [LARGE SCALE GENOMIC DNA]</scope>
    <source>
        <strain evidence="20 21">NCTC11645</strain>
    </source>
</reference>
<evidence type="ECO:0000256" key="15">
    <source>
        <dbReference type="SAM" id="Coils"/>
    </source>
</evidence>
<evidence type="ECO:0000256" key="14">
    <source>
        <dbReference type="ARBA" id="ARBA00070616"/>
    </source>
</evidence>
<dbReference type="GO" id="GO:0030295">
    <property type="term" value="F:protein kinase activator activity"/>
    <property type="evidence" value="ECO:0007669"/>
    <property type="project" value="TreeGrafter"/>
</dbReference>
<keyword evidence="8" id="KW-0418">Kinase</keyword>
<dbReference type="Pfam" id="PF02518">
    <property type="entry name" value="HATPase_c"/>
    <property type="match status" value="1"/>
</dbReference>
<dbReference type="CDD" id="cd00075">
    <property type="entry name" value="HATPase"/>
    <property type="match status" value="1"/>
</dbReference>
<evidence type="ECO:0000256" key="4">
    <source>
        <dbReference type="ARBA" id="ARBA00022553"/>
    </source>
</evidence>
<gene>
    <name evidence="20" type="primary">fixL</name>
    <name evidence="20" type="ORF">NCTC11645_02726</name>
</gene>
<dbReference type="SUPFAM" id="SSF55785">
    <property type="entry name" value="PYP-like sensor domain (PAS domain)"/>
    <property type="match status" value="1"/>
</dbReference>
<evidence type="ECO:0000256" key="3">
    <source>
        <dbReference type="ARBA" id="ARBA00012438"/>
    </source>
</evidence>
<evidence type="ECO:0000256" key="16">
    <source>
        <dbReference type="SAM" id="Phobius"/>
    </source>
</evidence>
<dbReference type="Gene3D" id="3.30.565.10">
    <property type="entry name" value="Histidine kinase-like ATPase, C-terminal domain"/>
    <property type="match status" value="1"/>
</dbReference>
<dbReference type="EC" id="2.7.13.3" evidence="3"/>
<dbReference type="GO" id="GO:0005886">
    <property type="term" value="C:plasma membrane"/>
    <property type="evidence" value="ECO:0007669"/>
    <property type="project" value="UniProtKB-ARBA"/>
</dbReference>
<evidence type="ECO:0000256" key="1">
    <source>
        <dbReference type="ARBA" id="ARBA00000085"/>
    </source>
</evidence>
<comment type="catalytic activity">
    <reaction evidence="1">
        <text>ATP + protein L-histidine = ADP + protein N-phospho-L-histidine.</text>
        <dbReference type="EC" id="2.7.13.3"/>
    </reaction>
</comment>
<feature type="domain" description="PAC" evidence="19">
    <location>
        <begin position="401"/>
        <end position="451"/>
    </location>
</feature>
<dbReference type="GO" id="GO:0000155">
    <property type="term" value="F:phosphorelay sensor kinase activity"/>
    <property type="evidence" value="ECO:0007669"/>
    <property type="project" value="InterPro"/>
</dbReference>
<evidence type="ECO:0000259" key="18">
    <source>
        <dbReference type="PROSITE" id="PS50112"/>
    </source>
</evidence>
<dbReference type="InterPro" id="IPR004358">
    <property type="entry name" value="Sig_transdc_His_kin-like_C"/>
</dbReference>
<dbReference type="PRINTS" id="PR00344">
    <property type="entry name" value="BCTRLSENSOR"/>
</dbReference>
<dbReference type="FunFam" id="3.30.565.10:FF:000006">
    <property type="entry name" value="Sensor histidine kinase WalK"/>
    <property type="match status" value="1"/>
</dbReference>
<comment type="subcellular location">
    <subcellularLocation>
        <location evidence="2">Membrane</location>
        <topology evidence="2">Multi-pass membrane protein</topology>
    </subcellularLocation>
</comment>
<evidence type="ECO:0000256" key="6">
    <source>
        <dbReference type="ARBA" id="ARBA00022692"/>
    </source>
</evidence>
<accession>A0A377HQ83</accession>
<evidence type="ECO:0000259" key="17">
    <source>
        <dbReference type="PROSITE" id="PS50109"/>
    </source>
</evidence>
<evidence type="ECO:0000256" key="9">
    <source>
        <dbReference type="ARBA" id="ARBA00022840"/>
    </source>
</evidence>
<dbReference type="SMART" id="SM00091">
    <property type="entry name" value="PAS"/>
    <property type="match status" value="1"/>
</dbReference>
<dbReference type="CDD" id="cd00082">
    <property type="entry name" value="HisKA"/>
    <property type="match status" value="1"/>
</dbReference>
<evidence type="ECO:0000256" key="7">
    <source>
        <dbReference type="ARBA" id="ARBA00022741"/>
    </source>
</evidence>
<dbReference type="Pfam" id="PF00989">
    <property type="entry name" value="PAS"/>
    <property type="match status" value="1"/>
</dbReference>
<keyword evidence="5 20" id="KW-0808">Transferase</keyword>
<dbReference type="PROSITE" id="PS50112">
    <property type="entry name" value="PAS"/>
    <property type="match status" value="1"/>
</dbReference>
<feature type="domain" description="PAS" evidence="18">
    <location>
        <begin position="324"/>
        <end position="394"/>
    </location>
</feature>
<feature type="domain" description="Histidine kinase" evidence="17">
    <location>
        <begin position="455"/>
        <end position="674"/>
    </location>
</feature>
<evidence type="ECO:0000256" key="12">
    <source>
        <dbReference type="ARBA" id="ARBA00023136"/>
    </source>
</evidence>
<dbReference type="PROSITE" id="PS50109">
    <property type="entry name" value="HIS_KIN"/>
    <property type="match status" value="1"/>
</dbReference>
<dbReference type="PROSITE" id="PS50113">
    <property type="entry name" value="PAC"/>
    <property type="match status" value="1"/>
</dbReference>
<dbReference type="GO" id="GO:0007234">
    <property type="term" value="P:osmosensory signaling via phosphorelay pathway"/>
    <property type="evidence" value="ECO:0007669"/>
    <property type="project" value="TreeGrafter"/>
</dbReference>
<evidence type="ECO:0000256" key="13">
    <source>
        <dbReference type="ARBA" id="ARBA00059827"/>
    </source>
</evidence>
<feature type="transmembrane region" description="Helical" evidence="16">
    <location>
        <begin position="240"/>
        <end position="260"/>
    </location>
</feature>
<evidence type="ECO:0000259" key="19">
    <source>
        <dbReference type="PROSITE" id="PS50113"/>
    </source>
</evidence>
<dbReference type="FunFam" id="1.10.287.130:FF:000001">
    <property type="entry name" value="Two-component sensor histidine kinase"/>
    <property type="match status" value="1"/>
</dbReference>
<dbReference type="GO" id="GO:0006355">
    <property type="term" value="P:regulation of DNA-templated transcription"/>
    <property type="evidence" value="ECO:0007669"/>
    <property type="project" value="InterPro"/>
</dbReference>
<name>A0A377HQ83_GRIHO</name>
<dbReference type="Proteomes" id="UP000254512">
    <property type="component" value="Unassembled WGS sequence"/>
</dbReference>
<evidence type="ECO:0000256" key="11">
    <source>
        <dbReference type="ARBA" id="ARBA00023012"/>
    </source>
</evidence>
<keyword evidence="4" id="KW-0597">Phosphoprotein</keyword>
<dbReference type="InterPro" id="IPR000700">
    <property type="entry name" value="PAS-assoc_C"/>
</dbReference>
<dbReference type="PANTHER" id="PTHR42878:SF7">
    <property type="entry name" value="SENSOR HISTIDINE KINASE GLRK"/>
    <property type="match status" value="1"/>
</dbReference>
<protein>
    <recommendedName>
        <fullName evidence="14">Sensor protein FixL</fullName>
        <ecNumber evidence="3">2.7.13.3</ecNumber>
    </recommendedName>
</protein>
<sequence length="808" mass="89469">MSANQSISTRFSQLILSLLVIFLLLVVGATTVIELFRIQRQLEQDLNADASNTLQLLNFQLSTQQRAVSRTAQSQLSINSLIDINGGGYYFEHALEDLTLHTAIEEAHLFDYAGNFLSQTAQPADWFNALMVSNTLSMGTGEIMLQNDNFYIVEPIVYYGAVQGGIIARVNMAALTAPVLESIGHNYQIVINESWMVSGGDMTKPGIQVSQQPPDGLMISPFGISVTLSEPYSALLKETLSWLTSFSILALIALIPAVVITRRLGNKMAWPIVALAREVKEGHYPINTLQADKEIATLADAFNQATQEINRINEQNIKEERLSGQSQVQAIVDTVVDSIITIDAHGYIATFNPAAEGLFGYRATEVIGQKINILMPPPFASEHDSYLENFMNGKQAKIIGIGREVVGMRKDGSIFPAELSVSEMRVSGNPMFTGIIRDITSRKKDEAMKNEFVATVSHELRTPLTSIRGALGIILGKFSGELPDKTQKMLTLALRNCERLTLLINDILDIEKLESGAMLYHFNRCNLYSIIVRSIEDNTGYAKHHQITVTFESDTETAYINADSTRMQQVMANLLSNAIKYSKPGGEVNVTLANNGSSFRVEITDHGAGIPPEFHEHLFTRFSQADSSDTRRVGGTGLGLAIAKSIIEAHKGQLHFFSVPKQGATFFFTVPNENHAAEKIRPEGTIKFNAQQILFIGTDDTLLAMLRTQFSHHADIVGVDTLSQAEHAMTQQTFDVAFVEYPFVEAVKNPLDHLQNKQIPTVLLTDQEIDISLPDIVMACYEKQTLNFNRLKSELRLIIKKKVPRKAM</sequence>